<proteinExistence type="predicted"/>
<evidence type="ECO:0000313" key="2">
    <source>
        <dbReference type="EMBL" id="KAK8085532.1"/>
    </source>
</evidence>
<evidence type="ECO:0000313" key="3">
    <source>
        <dbReference type="Proteomes" id="UP001433268"/>
    </source>
</evidence>
<organism evidence="2 3">
    <name type="scientific">Apiospora hydei</name>
    <dbReference type="NCBI Taxonomy" id="1337664"/>
    <lineage>
        <taxon>Eukaryota</taxon>
        <taxon>Fungi</taxon>
        <taxon>Dikarya</taxon>
        <taxon>Ascomycota</taxon>
        <taxon>Pezizomycotina</taxon>
        <taxon>Sordariomycetes</taxon>
        <taxon>Xylariomycetidae</taxon>
        <taxon>Amphisphaeriales</taxon>
        <taxon>Apiosporaceae</taxon>
        <taxon>Apiospora</taxon>
    </lineage>
</organism>
<dbReference type="RefSeq" id="XP_066670041.1">
    <property type="nucleotide sequence ID" value="XM_066811118.1"/>
</dbReference>
<gene>
    <name evidence="2" type="ORF">PG997_006803</name>
</gene>
<dbReference type="GeneID" id="92044178"/>
<comment type="caution">
    <text evidence="2">The sequence shown here is derived from an EMBL/GenBank/DDBJ whole genome shotgun (WGS) entry which is preliminary data.</text>
</comment>
<name>A0ABR1WPQ9_9PEZI</name>
<dbReference type="Proteomes" id="UP001433268">
    <property type="component" value="Unassembled WGS sequence"/>
</dbReference>
<feature type="signal peptide" evidence="1">
    <location>
        <begin position="1"/>
        <end position="19"/>
    </location>
</feature>
<sequence length="173" mass="18145">MLFKSALVTIAVAASNATAFIVPADLADGVYTFNGTDGTEGSSAGEPTRLGDAATAHQLMTSRDGVFPGDSRMQCDDVAIDKASMDGATESLRRMCSLNRNIEGGGHVAIAVGSAVAYACSYGGVQACHLNEVNEYLKWSDGDCGSYRGSFLHIPKWDKAYGRAPKGIDICPQ</sequence>
<dbReference type="EMBL" id="JAQQWN010000005">
    <property type="protein sequence ID" value="KAK8085532.1"/>
    <property type="molecule type" value="Genomic_DNA"/>
</dbReference>
<protein>
    <recommendedName>
        <fullName evidence="4">Ecp2 effector protein domain-containing protein</fullName>
    </recommendedName>
</protein>
<evidence type="ECO:0000256" key="1">
    <source>
        <dbReference type="SAM" id="SignalP"/>
    </source>
</evidence>
<keyword evidence="3" id="KW-1185">Reference proteome</keyword>
<evidence type="ECO:0008006" key="4">
    <source>
        <dbReference type="Google" id="ProtNLM"/>
    </source>
</evidence>
<accession>A0ABR1WPQ9</accession>
<reference evidence="2 3" key="1">
    <citation type="submission" date="2023-01" db="EMBL/GenBank/DDBJ databases">
        <title>Analysis of 21 Apiospora genomes using comparative genomics revels a genus with tremendous synthesis potential of carbohydrate active enzymes and secondary metabolites.</title>
        <authorList>
            <person name="Sorensen T."/>
        </authorList>
    </citation>
    <scope>NUCLEOTIDE SEQUENCE [LARGE SCALE GENOMIC DNA]</scope>
    <source>
        <strain evidence="2 3">CBS 114990</strain>
    </source>
</reference>
<feature type="chain" id="PRO_5046895133" description="Ecp2 effector protein domain-containing protein" evidence="1">
    <location>
        <begin position="20"/>
        <end position="173"/>
    </location>
</feature>
<keyword evidence="1" id="KW-0732">Signal</keyword>